<evidence type="ECO:0000313" key="2">
    <source>
        <dbReference type="EMBL" id="RNB91897.1"/>
    </source>
</evidence>
<comment type="caution">
    <text evidence="2">The sequence shown here is derived from an EMBL/GenBank/DDBJ whole genome shotgun (WGS) entry which is preliminary data.</text>
</comment>
<dbReference type="OrthoDB" id="2467208at2"/>
<organism evidence="2 3">
    <name type="scientific">Brevibacillus fluminis</name>
    <dbReference type="NCBI Taxonomy" id="511487"/>
    <lineage>
        <taxon>Bacteria</taxon>
        <taxon>Bacillati</taxon>
        <taxon>Bacillota</taxon>
        <taxon>Bacilli</taxon>
        <taxon>Bacillales</taxon>
        <taxon>Paenibacillaceae</taxon>
        <taxon>Brevibacillus</taxon>
    </lineage>
</organism>
<evidence type="ECO:0000256" key="1">
    <source>
        <dbReference type="SAM" id="SignalP"/>
    </source>
</evidence>
<protein>
    <submittedName>
        <fullName evidence="2">Uncharacterized protein</fullName>
    </submittedName>
</protein>
<dbReference type="SUPFAM" id="SSF82171">
    <property type="entry name" value="DPP6 N-terminal domain-like"/>
    <property type="match status" value="1"/>
</dbReference>
<evidence type="ECO:0000313" key="3">
    <source>
        <dbReference type="Proteomes" id="UP000271031"/>
    </source>
</evidence>
<dbReference type="RefSeq" id="WP_122916559.1">
    <property type="nucleotide sequence ID" value="NZ_RHHQ01000004.1"/>
</dbReference>
<dbReference type="Proteomes" id="UP000271031">
    <property type="component" value="Unassembled WGS sequence"/>
</dbReference>
<name>A0A3M8DY42_9BACL</name>
<proteinExistence type="predicted"/>
<keyword evidence="1" id="KW-0732">Signal</keyword>
<gene>
    <name evidence="2" type="ORF">EDM56_03860</name>
</gene>
<dbReference type="Gene3D" id="2.140.10.30">
    <property type="entry name" value="Dipeptidylpeptidase IV, N-terminal domain"/>
    <property type="match status" value="1"/>
</dbReference>
<feature type="chain" id="PRO_5018179183" evidence="1">
    <location>
        <begin position="29"/>
        <end position="374"/>
    </location>
</feature>
<sequence length="374" mass="41987">MKIKSVALATVLFTASVCSLLSLYTANAAGAVPAATNTTAPPTKIYQIGIDGKKQALVAQFQAMHRASMSPSGRFLYAEKQGFKKDEQTVPYLFDTKTKQLSQLSGFAKWATGKDELLIMDKGSLYRFNPLTKQKTLLVTGTADTPILDYAISPDGHYLTFIQANKKEPDSQKRNQLYLQDMNTLKMKVNDQFFLSDREVSSTQSVALIYWIPTSKKVLYKANGTIKELDLPTGLKYTHSFKSFPAYSNDMKLRFDVKEGNGFMTDLQTGKSTPTGEHPQSLERDLIQVFWSPIGHNYVAEKYLFTSNAQDAYEQLVIKTLNKTFVYPFDGGPFLNTIDNIQFLGWAADGKSFFVGDLDSVHMSRFDGWQPRIR</sequence>
<reference evidence="2 3" key="1">
    <citation type="submission" date="2018-10" db="EMBL/GenBank/DDBJ databases">
        <title>Phylogenomics of Brevibacillus.</title>
        <authorList>
            <person name="Dunlap C."/>
        </authorList>
    </citation>
    <scope>NUCLEOTIDE SEQUENCE [LARGE SCALE GENOMIC DNA]</scope>
    <source>
        <strain evidence="2 3">JCM 15716</strain>
    </source>
</reference>
<feature type="signal peptide" evidence="1">
    <location>
        <begin position="1"/>
        <end position="28"/>
    </location>
</feature>
<dbReference type="AlphaFoldDB" id="A0A3M8DY42"/>
<accession>A0A3M8DY42</accession>
<keyword evidence="3" id="KW-1185">Reference proteome</keyword>
<dbReference type="EMBL" id="RHHQ01000004">
    <property type="protein sequence ID" value="RNB91897.1"/>
    <property type="molecule type" value="Genomic_DNA"/>
</dbReference>